<reference evidence="2 3" key="1">
    <citation type="journal article" date="2020" name="G3 (Bethesda)">
        <title>Whole Genome Sequencing and Comparative Genomics of Two Nematicidal Bacillus Strains Reveals a Wide Range of Possible Virulence Factors.</title>
        <authorList>
            <person name="Susic N."/>
            <person name="Janezic S."/>
            <person name="Rupnik M."/>
            <person name="Geric Stare B."/>
        </authorList>
    </citation>
    <scope>NUCLEOTIDE SEQUENCE [LARGE SCALE GENOMIC DNA]</scope>
    <source>
        <strain evidence="2 3">I-1582</strain>
    </source>
</reference>
<dbReference type="AlphaFoldDB" id="A0A800MTZ6"/>
<dbReference type="Pfam" id="PF10958">
    <property type="entry name" value="DUF2759"/>
    <property type="match status" value="1"/>
</dbReference>
<comment type="caution">
    <text evidence="2">The sequence shown here is derived from an EMBL/GenBank/DDBJ whole genome shotgun (WGS) entry which is preliminary data.</text>
</comment>
<dbReference type="InterPro" id="IPR024490">
    <property type="entry name" value="DUF2759"/>
</dbReference>
<feature type="transmembrane region" description="Helical" evidence="1">
    <location>
        <begin position="45"/>
        <end position="67"/>
    </location>
</feature>
<proteinExistence type="predicted"/>
<keyword evidence="1" id="KW-0812">Transmembrane</keyword>
<feature type="transmembrane region" description="Helical" evidence="1">
    <location>
        <begin position="16"/>
        <end position="38"/>
    </location>
</feature>
<dbReference type="EMBL" id="VDEM01000057">
    <property type="protein sequence ID" value="KAF0822448.1"/>
    <property type="molecule type" value="Genomic_DNA"/>
</dbReference>
<protein>
    <submittedName>
        <fullName evidence="2">YqgW</fullName>
    </submittedName>
</protein>
<organism evidence="2 3">
    <name type="scientific">Cytobacillus firmus</name>
    <name type="common">Bacillus firmus</name>
    <dbReference type="NCBI Taxonomy" id="1399"/>
    <lineage>
        <taxon>Bacteria</taxon>
        <taxon>Bacillati</taxon>
        <taxon>Bacillota</taxon>
        <taxon>Bacilli</taxon>
        <taxon>Bacillales</taxon>
        <taxon>Bacillaceae</taxon>
        <taxon>Cytobacillus</taxon>
    </lineage>
</organism>
<evidence type="ECO:0000313" key="2">
    <source>
        <dbReference type="EMBL" id="KAF0822448.1"/>
    </source>
</evidence>
<keyword evidence="1" id="KW-1133">Transmembrane helix</keyword>
<gene>
    <name evidence="2" type="ORF">KIS1582_3806</name>
</gene>
<name>A0A800MTZ6_CYTFI</name>
<accession>A0A800MTZ6</accession>
<evidence type="ECO:0000256" key="1">
    <source>
        <dbReference type="SAM" id="Phobius"/>
    </source>
</evidence>
<keyword evidence="1" id="KW-0472">Membrane</keyword>
<dbReference type="Proteomes" id="UP000465778">
    <property type="component" value="Unassembled WGS sequence"/>
</dbReference>
<evidence type="ECO:0000313" key="3">
    <source>
        <dbReference type="Proteomes" id="UP000465778"/>
    </source>
</evidence>
<sequence>MILIWLLPADHEIKGAVLMGLPIIFALVAVLAAFGAFSALKNKNFLGLVFAVGTLAVFGWFSVMTLINSGYPAVH</sequence>